<dbReference type="PANTHER" id="PTHR37180">
    <property type="entry name" value="PRECURSOR OF CEP14"/>
    <property type="match status" value="1"/>
</dbReference>
<protein>
    <submittedName>
        <fullName evidence="2">Uncharacterized protein</fullName>
    </submittedName>
</protein>
<dbReference type="PANTHER" id="PTHR37180:SF2">
    <property type="entry name" value="PRECURSOR OF CEP14"/>
    <property type="match status" value="1"/>
</dbReference>
<dbReference type="InterPro" id="IPR038930">
    <property type="entry name" value="CEP13/CEP14"/>
</dbReference>
<dbReference type="Proteomes" id="UP000195402">
    <property type="component" value="Unassembled WGS sequence"/>
</dbReference>
<reference evidence="2 3" key="1">
    <citation type="journal article" date="2017" name="Mol. Plant">
        <title>The Genome of Medicinal Plant Macleaya cordata Provides New Insights into Benzylisoquinoline Alkaloids Metabolism.</title>
        <authorList>
            <person name="Liu X."/>
            <person name="Liu Y."/>
            <person name="Huang P."/>
            <person name="Ma Y."/>
            <person name="Qing Z."/>
            <person name="Tang Q."/>
            <person name="Cao H."/>
            <person name="Cheng P."/>
            <person name="Zheng Y."/>
            <person name="Yuan Z."/>
            <person name="Zhou Y."/>
            <person name="Liu J."/>
            <person name="Tang Z."/>
            <person name="Zhuo Y."/>
            <person name="Zhang Y."/>
            <person name="Yu L."/>
            <person name="Huang J."/>
            <person name="Yang P."/>
            <person name="Peng Q."/>
            <person name="Zhang J."/>
            <person name="Jiang W."/>
            <person name="Zhang Z."/>
            <person name="Lin K."/>
            <person name="Ro D.K."/>
            <person name="Chen X."/>
            <person name="Xiong X."/>
            <person name="Shang Y."/>
            <person name="Huang S."/>
            <person name="Zeng J."/>
        </authorList>
    </citation>
    <scope>NUCLEOTIDE SEQUENCE [LARGE SCALE GENOMIC DNA]</scope>
    <source>
        <strain evidence="3">cv. BLH2017</strain>
        <tissue evidence="2">Root</tissue>
    </source>
</reference>
<sequence length="127" mass="13914">MAPHQNLSTRVLFFFFLLALICSSLVPSSDARKLLLNMEKNTNNNKDMMMKKDVIAVVVPSSLRDSLVLNALPKGSVPPSAPSKKGHAMININEKLFRTFATTYTTTPSPAHIDRILRSVPSPGVGH</sequence>
<dbReference type="OrthoDB" id="1915362at2759"/>
<evidence type="ECO:0000313" key="3">
    <source>
        <dbReference type="Proteomes" id="UP000195402"/>
    </source>
</evidence>
<keyword evidence="3" id="KW-1185">Reference proteome</keyword>
<accession>A0A200R0F1</accession>
<dbReference type="InParanoid" id="A0A200R0F1"/>
<keyword evidence="1" id="KW-0732">Signal</keyword>
<comment type="caution">
    <text evidence="2">The sequence shown here is derived from an EMBL/GenBank/DDBJ whole genome shotgun (WGS) entry which is preliminary data.</text>
</comment>
<dbReference type="GO" id="GO:0006970">
    <property type="term" value="P:response to osmotic stress"/>
    <property type="evidence" value="ECO:0007669"/>
    <property type="project" value="InterPro"/>
</dbReference>
<feature type="chain" id="PRO_5012035439" evidence="1">
    <location>
        <begin position="32"/>
        <end position="127"/>
    </location>
</feature>
<gene>
    <name evidence="2" type="ORF">BVC80_8927g22</name>
</gene>
<dbReference type="GO" id="GO:0006995">
    <property type="term" value="P:cellular response to nitrogen starvation"/>
    <property type="evidence" value="ECO:0007669"/>
    <property type="project" value="InterPro"/>
</dbReference>
<proteinExistence type="predicted"/>
<dbReference type="EMBL" id="MVGT01000632">
    <property type="protein sequence ID" value="OVA16140.1"/>
    <property type="molecule type" value="Genomic_DNA"/>
</dbReference>
<evidence type="ECO:0000313" key="2">
    <source>
        <dbReference type="EMBL" id="OVA16140.1"/>
    </source>
</evidence>
<dbReference type="AlphaFoldDB" id="A0A200R0F1"/>
<organism evidence="2 3">
    <name type="scientific">Macleaya cordata</name>
    <name type="common">Five-seeded plume-poppy</name>
    <name type="synonym">Bocconia cordata</name>
    <dbReference type="NCBI Taxonomy" id="56857"/>
    <lineage>
        <taxon>Eukaryota</taxon>
        <taxon>Viridiplantae</taxon>
        <taxon>Streptophyta</taxon>
        <taxon>Embryophyta</taxon>
        <taxon>Tracheophyta</taxon>
        <taxon>Spermatophyta</taxon>
        <taxon>Magnoliopsida</taxon>
        <taxon>Ranunculales</taxon>
        <taxon>Papaveraceae</taxon>
        <taxon>Papaveroideae</taxon>
        <taxon>Macleaya</taxon>
    </lineage>
</organism>
<feature type="signal peptide" evidence="1">
    <location>
        <begin position="1"/>
        <end position="31"/>
    </location>
</feature>
<evidence type="ECO:0000256" key="1">
    <source>
        <dbReference type="SAM" id="SignalP"/>
    </source>
</evidence>
<dbReference type="STRING" id="56857.A0A200R0F1"/>
<name>A0A200R0F1_MACCD</name>